<protein>
    <submittedName>
        <fullName evidence="1">Uncharacterized protein</fullName>
    </submittedName>
</protein>
<evidence type="ECO:0000313" key="1">
    <source>
        <dbReference type="EMBL" id="KAG2570498.1"/>
    </source>
</evidence>
<accession>A0A8T0QB90</accession>
<dbReference type="EMBL" id="CM029049">
    <property type="protein sequence ID" value="KAG2570498.1"/>
    <property type="molecule type" value="Genomic_DNA"/>
</dbReference>
<keyword evidence="2" id="KW-1185">Reference proteome</keyword>
<reference evidence="1" key="1">
    <citation type="submission" date="2020-05" db="EMBL/GenBank/DDBJ databases">
        <title>WGS assembly of Panicum virgatum.</title>
        <authorList>
            <person name="Lovell J.T."/>
            <person name="Jenkins J."/>
            <person name="Shu S."/>
            <person name="Juenger T.E."/>
            <person name="Schmutz J."/>
        </authorList>
    </citation>
    <scope>NUCLEOTIDE SEQUENCE</scope>
    <source>
        <strain evidence="1">AP13</strain>
    </source>
</reference>
<sequence>MDPLPESVNVILARDLVSLGFLNEAARITTKKTSRGGGACAAAHARSLPRASLPRLPRTCSPHTTRPQLAPVLRPRSLAGACVAAVCSTSSRLRLLQAAPPAGSRPIQLRRVALAPASPGFRARAHPRLLAGSPPSARPQHCCYRARATRGCLRQVRQLLDTIADESVQWVLAGYKQLV</sequence>
<dbReference type="Proteomes" id="UP000823388">
    <property type="component" value="Chromosome 7K"/>
</dbReference>
<evidence type="ECO:0000313" key="2">
    <source>
        <dbReference type="Proteomes" id="UP000823388"/>
    </source>
</evidence>
<comment type="caution">
    <text evidence="1">The sequence shown here is derived from an EMBL/GenBank/DDBJ whole genome shotgun (WGS) entry which is preliminary data.</text>
</comment>
<dbReference type="AlphaFoldDB" id="A0A8T0QB90"/>
<name>A0A8T0QB90_PANVG</name>
<proteinExistence type="predicted"/>
<gene>
    <name evidence="1" type="ORF">PVAP13_7KG005118</name>
</gene>
<organism evidence="1 2">
    <name type="scientific">Panicum virgatum</name>
    <name type="common">Blackwell switchgrass</name>
    <dbReference type="NCBI Taxonomy" id="38727"/>
    <lineage>
        <taxon>Eukaryota</taxon>
        <taxon>Viridiplantae</taxon>
        <taxon>Streptophyta</taxon>
        <taxon>Embryophyta</taxon>
        <taxon>Tracheophyta</taxon>
        <taxon>Spermatophyta</taxon>
        <taxon>Magnoliopsida</taxon>
        <taxon>Liliopsida</taxon>
        <taxon>Poales</taxon>
        <taxon>Poaceae</taxon>
        <taxon>PACMAD clade</taxon>
        <taxon>Panicoideae</taxon>
        <taxon>Panicodae</taxon>
        <taxon>Paniceae</taxon>
        <taxon>Panicinae</taxon>
        <taxon>Panicum</taxon>
        <taxon>Panicum sect. Hiantes</taxon>
    </lineage>
</organism>